<feature type="domain" description="AB hydrolase-1" evidence="1">
    <location>
        <begin position="23"/>
        <end position="276"/>
    </location>
</feature>
<protein>
    <submittedName>
        <fullName evidence="2">Alpha/beta hydrolase</fullName>
    </submittedName>
</protein>
<dbReference type="Pfam" id="PF00561">
    <property type="entry name" value="Abhydrolase_1"/>
    <property type="match status" value="1"/>
</dbReference>
<keyword evidence="2" id="KW-0378">Hydrolase</keyword>
<evidence type="ECO:0000259" key="1">
    <source>
        <dbReference type="Pfam" id="PF00561"/>
    </source>
</evidence>
<dbReference type="RefSeq" id="WP_119770951.1">
    <property type="nucleotide sequence ID" value="NZ_QYUO01000002.1"/>
</dbReference>
<gene>
    <name evidence="2" type="ORF">D3871_20745</name>
</gene>
<dbReference type="AlphaFoldDB" id="A0A3A3FKT1"/>
<dbReference type="GO" id="GO:0004806">
    <property type="term" value="F:triacylglycerol lipase activity"/>
    <property type="evidence" value="ECO:0007669"/>
    <property type="project" value="TreeGrafter"/>
</dbReference>
<accession>A0A3A3FKT1</accession>
<comment type="caution">
    <text evidence="2">The sequence shown here is derived from an EMBL/GenBank/DDBJ whole genome shotgun (WGS) entry which is preliminary data.</text>
</comment>
<dbReference type="PANTHER" id="PTHR43433:SF5">
    <property type="entry name" value="AB HYDROLASE-1 DOMAIN-CONTAINING PROTEIN"/>
    <property type="match status" value="1"/>
</dbReference>
<evidence type="ECO:0000313" key="3">
    <source>
        <dbReference type="Proteomes" id="UP000265955"/>
    </source>
</evidence>
<dbReference type="EMBL" id="QYUO01000002">
    <property type="protein sequence ID" value="RJF95804.1"/>
    <property type="molecule type" value="Genomic_DNA"/>
</dbReference>
<dbReference type="PANTHER" id="PTHR43433">
    <property type="entry name" value="HYDROLASE, ALPHA/BETA FOLD FAMILY PROTEIN"/>
    <property type="match status" value="1"/>
</dbReference>
<dbReference type="InterPro" id="IPR029058">
    <property type="entry name" value="AB_hydrolase_fold"/>
</dbReference>
<dbReference type="Proteomes" id="UP000265955">
    <property type="component" value="Unassembled WGS sequence"/>
</dbReference>
<proteinExistence type="predicted"/>
<dbReference type="InterPro" id="IPR000073">
    <property type="entry name" value="AB_hydrolase_1"/>
</dbReference>
<name>A0A3A3FKT1_9BURK</name>
<keyword evidence="3" id="KW-1185">Reference proteome</keyword>
<reference evidence="3" key="1">
    <citation type="submission" date="2018-09" db="EMBL/GenBank/DDBJ databases">
        <authorList>
            <person name="Zhu H."/>
        </authorList>
    </citation>
    <scope>NUCLEOTIDE SEQUENCE [LARGE SCALE GENOMIC DNA]</scope>
    <source>
        <strain evidence="3">K1R23-30</strain>
    </source>
</reference>
<organism evidence="2 3">
    <name type="scientific">Noviherbaspirillum saxi</name>
    <dbReference type="NCBI Taxonomy" id="2320863"/>
    <lineage>
        <taxon>Bacteria</taxon>
        <taxon>Pseudomonadati</taxon>
        <taxon>Pseudomonadota</taxon>
        <taxon>Betaproteobacteria</taxon>
        <taxon>Burkholderiales</taxon>
        <taxon>Oxalobacteraceae</taxon>
        <taxon>Noviherbaspirillum</taxon>
    </lineage>
</organism>
<dbReference type="GO" id="GO:0046503">
    <property type="term" value="P:glycerolipid catabolic process"/>
    <property type="evidence" value="ECO:0007669"/>
    <property type="project" value="TreeGrafter"/>
</dbReference>
<dbReference type="SUPFAM" id="SSF53474">
    <property type="entry name" value="alpha/beta-Hydrolases"/>
    <property type="match status" value="1"/>
</dbReference>
<evidence type="ECO:0000313" key="2">
    <source>
        <dbReference type="EMBL" id="RJF95804.1"/>
    </source>
</evidence>
<sequence>MRIIEANGLQLACDDQGDPNGEPLLLIAGLGLQLISWPDNFCKTLVDQGFRVIRFDNRDCGMSTKLSHLGKPHLHQAFFQSLFRMPLFSGYTLYDMAKDTIGLLDALEIRKAHIVGASMGGMIAQIIAARYPDRTHTLTSIMSTSGRPGLPGPSFAANNAVFSMPRNPRDINAVVEHFVHLFRVIGSPAYPTPEPLLRERVMESVRRNSTINGTSRQMMAVASSGDLVAQLRTIRLPALVIHGSDDPLVPVACGRDTARWIPGAIMHEIEGMGHDIPPALEEPIANLIAAHARHELYQSQPIT</sequence>
<dbReference type="InterPro" id="IPR050471">
    <property type="entry name" value="AB_hydrolase"/>
</dbReference>
<dbReference type="Gene3D" id="3.40.50.1820">
    <property type="entry name" value="alpha/beta hydrolase"/>
    <property type="match status" value="1"/>
</dbReference>
<dbReference type="OrthoDB" id="9798888at2"/>